<accession>A0ABT2LRD9</accession>
<name>A0ABT2LRD9_9HYPH</name>
<dbReference type="Proteomes" id="UP001320831">
    <property type="component" value="Unassembled WGS sequence"/>
</dbReference>
<reference evidence="2 3" key="1">
    <citation type="submission" date="2022-09" db="EMBL/GenBank/DDBJ databases">
        <title>Chelativorans salina sp. nov., a novel slightly halophilic bacterium isolated from a saline lake sediment enrichment.</title>
        <authorList>
            <person name="Gao L."/>
            <person name="Fang B.-Z."/>
            <person name="Li W.-J."/>
        </authorList>
    </citation>
    <scope>NUCLEOTIDE SEQUENCE [LARGE SCALE GENOMIC DNA]</scope>
    <source>
        <strain evidence="2 3">EGI FJ00035</strain>
    </source>
</reference>
<protein>
    <submittedName>
        <fullName evidence="2">Uncharacterized protein</fullName>
    </submittedName>
</protein>
<comment type="caution">
    <text evidence="2">The sequence shown here is derived from an EMBL/GenBank/DDBJ whole genome shotgun (WGS) entry which is preliminary data.</text>
</comment>
<gene>
    <name evidence="2" type="ORF">N5A92_17995</name>
</gene>
<evidence type="ECO:0000313" key="2">
    <source>
        <dbReference type="EMBL" id="MCT7376921.1"/>
    </source>
</evidence>
<keyword evidence="3" id="KW-1185">Reference proteome</keyword>
<proteinExistence type="predicted"/>
<evidence type="ECO:0000256" key="1">
    <source>
        <dbReference type="SAM" id="MobiDB-lite"/>
    </source>
</evidence>
<evidence type="ECO:0000313" key="3">
    <source>
        <dbReference type="Proteomes" id="UP001320831"/>
    </source>
</evidence>
<organism evidence="2 3">
    <name type="scientific">Chelativorans salis</name>
    <dbReference type="NCBI Taxonomy" id="2978478"/>
    <lineage>
        <taxon>Bacteria</taxon>
        <taxon>Pseudomonadati</taxon>
        <taxon>Pseudomonadota</taxon>
        <taxon>Alphaproteobacteria</taxon>
        <taxon>Hyphomicrobiales</taxon>
        <taxon>Phyllobacteriaceae</taxon>
        <taxon>Chelativorans</taxon>
    </lineage>
</organism>
<dbReference type="RefSeq" id="WP_260905166.1">
    <property type="nucleotide sequence ID" value="NZ_JAOCZP010000005.1"/>
</dbReference>
<sequence length="164" mass="17673">MHIHDIVEISRSNDCVPAKLIEVSYRASQDHLIGLVLHGISPQMVNLILDPIVPTLPLNIPGVLYIDAGDEKRVREAVLSAETIFVATATFRGLVRRWGVAPRMIVPVSHVGQRRRCVAKRIGNGRAAKGSEPAGNQSAHGTEPAVFPSNSQAIHSDPGPPFAL</sequence>
<dbReference type="EMBL" id="JAOCZP010000005">
    <property type="protein sequence ID" value="MCT7376921.1"/>
    <property type="molecule type" value="Genomic_DNA"/>
</dbReference>
<feature type="region of interest" description="Disordered" evidence="1">
    <location>
        <begin position="123"/>
        <end position="164"/>
    </location>
</feature>